<evidence type="ECO:0000256" key="4">
    <source>
        <dbReference type="ARBA" id="ARBA00022679"/>
    </source>
</evidence>
<evidence type="ECO:0000256" key="10">
    <source>
        <dbReference type="HAMAP-Rule" id="MF_00244"/>
    </source>
</evidence>
<evidence type="ECO:0000256" key="8">
    <source>
        <dbReference type="ARBA" id="ARBA00023027"/>
    </source>
</evidence>
<reference evidence="13" key="1">
    <citation type="journal article" date="2019" name="Int. J. Syst. Evol. Microbiol.">
        <title>The Global Catalogue of Microorganisms (GCM) 10K type strain sequencing project: providing services to taxonomists for standard genome sequencing and annotation.</title>
        <authorList>
            <consortium name="The Broad Institute Genomics Platform"/>
            <consortium name="The Broad Institute Genome Sequencing Center for Infectious Disease"/>
            <person name="Wu L."/>
            <person name="Ma J."/>
        </authorList>
    </citation>
    <scope>NUCLEOTIDE SEQUENCE [LARGE SCALE GENOMIC DNA]</scope>
    <source>
        <strain evidence="13">KACC 11299</strain>
    </source>
</reference>
<gene>
    <name evidence="10" type="primary">nadD</name>
    <name evidence="12" type="ORF">ACFPTP_12405</name>
</gene>
<keyword evidence="8 10" id="KW-0520">NAD</keyword>
<feature type="domain" description="Cytidyltransferase-like" evidence="11">
    <location>
        <begin position="6"/>
        <end position="162"/>
    </location>
</feature>
<keyword evidence="5 10" id="KW-0548">Nucleotidyltransferase</keyword>
<evidence type="ECO:0000256" key="1">
    <source>
        <dbReference type="ARBA" id="ARBA00002324"/>
    </source>
</evidence>
<evidence type="ECO:0000256" key="2">
    <source>
        <dbReference type="ARBA" id="ARBA00005019"/>
    </source>
</evidence>
<dbReference type="NCBIfam" id="NF000841">
    <property type="entry name" value="PRK00071.1-4"/>
    <property type="match status" value="1"/>
</dbReference>
<dbReference type="SUPFAM" id="SSF52374">
    <property type="entry name" value="Nucleotidylyl transferase"/>
    <property type="match status" value="1"/>
</dbReference>
<comment type="catalytic activity">
    <reaction evidence="9 10">
        <text>nicotinate beta-D-ribonucleotide + ATP + H(+) = deamido-NAD(+) + diphosphate</text>
        <dbReference type="Rhea" id="RHEA:22860"/>
        <dbReference type="ChEBI" id="CHEBI:15378"/>
        <dbReference type="ChEBI" id="CHEBI:30616"/>
        <dbReference type="ChEBI" id="CHEBI:33019"/>
        <dbReference type="ChEBI" id="CHEBI:57502"/>
        <dbReference type="ChEBI" id="CHEBI:58437"/>
        <dbReference type="EC" id="2.7.7.18"/>
    </reaction>
</comment>
<name>A0ABW0U089_9BACL</name>
<dbReference type="HAMAP" id="MF_00244">
    <property type="entry name" value="NaMN_adenylyltr"/>
    <property type="match status" value="1"/>
</dbReference>
<keyword evidence="6 10" id="KW-0547">Nucleotide-binding</keyword>
<keyword evidence="13" id="KW-1185">Reference proteome</keyword>
<dbReference type="NCBIfam" id="NF000840">
    <property type="entry name" value="PRK00071.1-3"/>
    <property type="match status" value="1"/>
</dbReference>
<dbReference type="NCBIfam" id="TIGR00482">
    <property type="entry name" value="nicotinate (nicotinamide) nucleotide adenylyltransferase"/>
    <property type="match status" value="1"/>
</dbReference>
<dbReference type="Pfam" id="PF01467">
    <property type="entry name" value="CTP_transf_like"/>
    <property type="match status" value="1"/>
</dbReference>
<comment type="function">
    <text evidence="1 10">Catalyzes the reversible adenylation of nicotinate mononucleotide (NaMN) to nicotinic acid adenine dinucleotide (NaAD).</text>
</comment>
<dbReference type="GO" id="GO:0004515">
    <property type="term" value="F:nicotinate-nucleotide adenylyltransferase activity"/>
    <property type="evidence" value="ECO:0007669"/>
    <property type="project" value="UniProtKB-EC"/>
</dbReference>
<organism evidence="12 13">
    <name type="scientific">Sporosarcina koreensis</name>
    <dbReference type="NCBI Taxonomy" id="334735"/>
    <lineage>
        <taxon>Bacteria</taxon>
        <taxon>Bacillati</taxon>
        <taxon>Bacillota</taxon>
        <taxon>Bacilli</taxon>
        <taxon>Bacillales</taxon>
        <taxon>Caryophanaceae</taxon>
        <taxon>Sporosarcina</taxon>
    </lineage>
</organism>
<comment type="caution">
    <text evidence="12">The sequence shown here is derived from an EMBL/GenBank/DDBJ whole genome shotgun (WGS) entry which is preliminary data.</text>
</comment>
<evidence type="ECO:0000256" key="9">
    <source>
        <dbReference type="ARBA" id="ARBA00048721"/>
    </source>
</evidence>
<dbReference type="InterPro" id="IPR004821">
    <property type="entry name" value="Cyt_trans-like"/>
</dbReference>
<comment type="similarity">
    <text evidence="10">Belongs to the NadD family.</text>
</comment>
<sequence>MKKVGLLGGTFNPPHIGHLIMANEVKHALRLDEVRLMPTSIPPHKADPSDATPQQRLQMVELAVSGIPGLTASSFEVDRGGVSYTFDTMNALIEQEPEIEFHFIIGGDMIDMLHKWYKIDELMKIVTFVGVGRPGTVGETQYPITMVQIPEIDLSSTLIRNRIETGGTIQFLVPDNIGTFIRQEGLYGTRGLEK</sequence>
<dbReference type="RefSeq" id="WP_381445335.1">
    <property type="nucleotide sequence ID" value="NZ_JBHSNP010000026.1"/>
</dbReference>
<dbReference type="NCBIfam" id="TIGR00125">
    <property type="entry name" value="cyt_tran_rel"/>
    <property type="match status" value="1"/>
</dbReference>
<dbReference type="EMBL" id="JBHSNP010000026">
    <property type="protein sequence ID" value="MFC5604021.1"/>
    <property type="molecule type" value="Genomic_DNA"/>
</dbReference>
<dbReference type="Gene3D" id="3.40.50.620">
    <property type="entry name" value="HUPs"/>
    <property type="match status" value="1"/>
</dbReference>
<dbReference type="PANTHER" id="PTHR39321:SF3">
    <property type="entry name" value="PHOSPHOPANTETHEINE ADENYLYLTRANSFERASE"/>
    <property type="match status" value="1"/>
</dbReference>
<comment type="pathway">
    <text evidence="2 10">Cofactor biosynthesis; NAD(+) biosynthesis; deamido-NAD(+) from nicotinate D-ribonucleotide: step 1/1.</text>
</comment>
<evidence type="ECO:0000256" key="6">
    <source>
        <dbReference type="ARBA" id="ARBA00022741"/>
    </source>
</evidence>
<dbReference type="CDD" id="cd02165">
    <property type="entry name" value="NMNAT"/>
    <property type="match status" value="1"/>
</dbReference>
<evidence type="ECO:0000259" key="11">
    <source>
        <dbReference type="Pfam" id="PF01467"/>
    </source>
</evidence>
<evidence type="ECO:0000256" key="7">
    <source>
        <dbReference type="ARBA" id="ARBA00022840"/>
    </source>
</evidence>
<dbReference type="InterPro" id="IPR014729">
    <property type="entry name" value="Rossmann-like_a/b/a_fold"/>
</dbReference>
<evidence type="ECO:0000256" key="3">
    <source>
        <dbReference type="ARBA" id="ARBA00022642"/>
    </source>
</evidence>
<dbReference type="Proteomes" id="UP001596071">
    <property type="component" value="Unassembled WGS sequence"/>
</dbReference>
<evidence type="ECO:0000313" key="12">
    <source>
        <dbReference type="EMBL" id="MFC5604021.1"/>
    </source>
</evidence>
<proteinExistence type="inferred from homology"/>
<keyword evidence="3 10" id="KW-0662">Pyridine nucleotide biosynthesis</keyword>
<dbReference type="InterPro" id="IPR005248">
    <property type="entry name" value="NadD/NMNAT"/>
</dbReference>
<keyword evidence="4 10" id="KW-0808">Transferase</keyword>
<evidence type="ECO:0000313" key="13">
    <source>
        <dbReference type="Proteomes" id="UP001596071"/>
    </source>
</evidence>
<dbReference type="PANTHER" id="PTHR39321">
    <property type="entry name" value="NICOTINATE-NUCLEOTIDE ADENYLYLTRANSFERASE-RELATED"/>
    <property type="match status" value="1"/>
</dbReference>
<evidence type="ECO:0000256" key="5">
    <source>
        <dbReference type="ARBA" id="ARBA00022695"/>
    </source>
</evidence>
<dbReference type="EC" id="2.7.7.18" evidence="10"/>
<protein>
    <recommendedName>
        <fullName evidence="10">Probable nicotinate-nucleotide adenylyltransferase</fullName>
        <ecNumber evidence="10">2.7.7.18</ecNumber>
    </recommendedName>
    <alternativeName>
        <fullName evidence="10">Deamido-NAD(+) diphosphorylase</fullName>
    </alternativeName>
    <alternativeName>
        <fullName evidence="10">Deamido-NAD(+) pyrophosphorylase</fullName>
    </alternativeName>
    <alternativeName>
        <fullName evidence="10">Nicotinate mononucleotide adenylyltransferase</fullName>
        <shortName evidence="10">NaMN adenylyltransferase</shortName>
    </alternativeName>
</protein>
<keyword evidence="7 10" id="KW-0067">ATP-binding</keyword>
<accession>A0ABW0U089</accession>